<keyword evidence="3" id="KW-0539">Nucleus</keyword>
<comment type="caution">
    <text evidence="6">The sequence shown here is derived from an EMBL/GenBank/DDBJ whole genome shotgun (WGS) entry which is preliminary data.</text>
</comment>
<dbReference type="GO" id="GO:0045944">
    <property type="term" value="P:positive regulation of transcription by RNA polymerase II"/>
    <property type="evidence" value="ECO:0007669"/>
    <property type="project" value="TreeGrafter"/>
</dbReference>
<feature type="compositionally biased region" description="Basic and acidic residues" evidence="4">
    <location>
        <begin position="636"/>
        <end position="645"/>
    </location>
</feature>
<comment type="subcellular location">
    <subcellularLocation>
        <location evidence="1">Nucleus</location>
    </subcellularLocation>
</comment>
<dbReference type="InterPro" id="IPR036420">
    <property type="entry name" value="BRCT_dom_sf"/>
</dbReference>
<feature type="compositionally biased region" description="Polar residues" evidence="4">
    <location>
        <begin position="829"/>
        <end position="840"/>
    </location>
</feature>
<dbReference type="Gene3D" id="3.40.50.10190">
    <property type="entry name" value="BRCT domain"/>
    <property type="match status" value="1"/>
</dbReference>
<keyword evidence="2" id="KW-0227">DNA damage</keyword>
<dbReference type="InterPro" id="IPR047249">
    <property type="entry name" value="BRCT_p53bp1-like_rpt1"/>
</dbReference>
<sequence>MTDSQMLAQAGSNESQDSQAIIEAYRAEFGVGTLSSSPPKFISSSKIDMKSPKQIPSPASEVVVSSSDPQTVENAVSEASASHDALPDKARSEGPAIEDGNPSHWDRTGVALTHSKKQATFEAGVLDGVAQDLENRVKPIGNENVKTRVLDAFSTIKDSGNLPARHGIAQPQSVQNNAPKPLIESIKPPTSAAAAALRKMDFSQQTPTQVNDDRDYSEYCDIVPSSPVNGDTQSGSHEPRTLQDDDTGAVNFANMSELGRPSSQISEDAGFENTRGDWRHPDGTSQLKPDQTPRRPNDAAFETPAVPKNPFATKPSIAAPLAGSQLFGQTQFSSAIKHISPTSSRPSPNLFNSISPNIIETSPLKNRANVSSPTDIRTSSPQRLHEIPETSSRDKHGDPVGAETPLNTRSTGGDMIPESPPSSDPTPRAQAPRSSSTTEPMTHYEPMKKSQERKTFEGLVISPVNSDDDSDDAIRRMERRRKIERKKAKAAEEMGLVSFTPKIRHDSIEQPSRKKRKVLPPEDTDAGHGLPKVDGEPNKGQELPALVDDSQKGVVASNETLPVASTKATPGNSAPENQQTDYDGDVVLVDAEKVVVDEDMIPATSPAPSLPPTAPAEYPPPSEPELPQLRIEDEDLPRGPDEHSEPSSLPPPRKRTTRTYSRAVRQKRRNPFLSSSNSDGLLGEPEPKPASMSSPLHKAVAVSMIEEEVEQELMPPEETNNDSETKPVSRPKKPARDVYADLPPPMTTRSRRNDQAATSPVTPVASRLAVQVLPTSSSLSILSTTPVPSAKTTPGTQDSPVSERPESVTLPSPGVGRGLRRREARAGTKSESPQQATRTTRISKRFPRLDSESTDELHHSPAASVLERSLVHSKSSRSFKQSLAPVHRTGRLFEGMVFAISLSNQIKPQERKKIETKITQSGGIILTEGFQDMFEHSSIMNTASPVMDEQDALKLTKSSSESGFTALIADSHSRKVKYMQALALGLPCLAHQWITACLNKDAIMDWEPYMLCAGASTVLGNAIRSRILTPYSAADARLADVIEQRPRLLDGQRVLVVVDSKKSRNEAKEPYIFLATVLGPSISRVFSTQQAREVLLEHQKAGSPFDWLYLDKRTGTVEAVLAPTEIAGNKKRRKSTTTQPKIENIRVLDDELVIQSLILGRMVEADEMYT</sequence>
<feature type="compositionally biased region" description="Low complexity" evidence="4">
    <location>
        <begin position="772"/>
        <end position="789"/>
    </location>
</feature>
<feature type="compositionally biased region" description="Basic and acidic residues" evidence="4">
    <location>
        <begin position="503"/>
        <end position="512"/>
    </location>
</feature>
<dbReference type="GO" id="GO:0042393">
    <property type="term" value="F:histone binding"/>
    <property type="evidence" value="ECO:0007669"/>
    <property type="project" value="TreeGrafter"/>
</dbReference>
<organism evidence="6 7">
    <name type="scientific">Fusarium sarcochroum</name>
    <dbReference type="NCBI Taxonomy" id="1208366"/>
    <lineage>
        <taxon>Eukaryota</taxon>
        <taxon>Fungi</taxon>
        <taxon>Dikarya</taxon>
        <taxon>Ascomycota</taxon>
        <taxon>Pezizomycotina</taxon>
        <taxon>Sordariomycetes</taxon>
        <taxon>Hypocreomycetidae</taxon>
        <taxon>Hypocreales</taxon>
        <taxon>Nectriaceae</taxon>
        <taxon>Fusarium</taxon>
        <taxon>Fusarium lateritium species complex</taxon>
    </lineage>
</organism>
<dbReference type="InterPro" id="IPR047252">
    <property type="entry name" value="TP53BP1-like"/>
</dbReference>
<feature type="compositionally biased region" description="Polar residues" evidence="4">
    <location>
        <begin position="226"/>
        <end position="236"/>
    </location>
</feature>
<dbReference type="SMART" id="SM00292">
    <property type="entry name" value="BRCT"/>
    <property type="match status" value="1"/>
</dbReference>
<feature type="compositionally biased region" description="Pro residues" evidence="4">
    <location>
        <begin position="608"/>
        <end position="624"/>
    </location>
</feature>
<dbReference type="CDD" id="cd17745">
    <property type="entry name" value="BRCT_p53bp1_rpt1"/>
    <property type="match status" value="1"/>
</dbReference>
<dbReference type="InterPro" id="IPR001357">
    <property type="entry name" value="BRCT_dom"/>
</dbReference>
<evidence type="ECO:0000313" key="7">
    <source>
        <dbReference type="Proteomes" id="UP000622797"/>
    </source>
</evidence>
<dbReference type="GO" id="GO:0005634">
    <property type="term" value="C:nucleus"/>
    <property type="evidence" value="ECO:0007669"/>
    <property type="project" value="UniProtKB-SubCell"/>
</dbReference>
<evidence type="ECO:0000256" key="2">
    <source>
        <dbReference type="ARBA" id="ARBA00022763"/>
    </source>
</evidence>
<evidence type="ECO:0000259" key="5">
    <source>
        <dbReference type="PROSITE" id="PS50172"/>
    </source>
</evidence>
<feature type="region of interest" description="Disordered" evidence="4">
    <location>
        <begin position="158"/>
        <end position="317"/>
    </location>
</feature>
<dbReference type="AlphaFoldDB" id="A0A8H4TTY0"/>
<dbReference type="GO" id="GO:0000077">
    <property type="term" value="P:DNA damage checkpoint signaling"/>
    <property type="evidence" value="ECO:0007669"/>
    <property type="project" value="TreeGrafter"/>
</dbReference>
<evidence type="ECO:0000256" key="3">
    <source>
        <dbReference type="ARBA" id="ARBA00023242"/>
    </source>
</evidence>
<feature type="compositionally biased region" description="Basic and acidic residues" evidence="4">
    <location>
        <begin position="847"/>
        <end position="859"/>
    </location>
</feature>
<feature type="compositionally biased region" description="Basic and acidic residues" evidence="4">
    <location>
        <begin position="445"/>
        <end position="456"/>
    </location>
</feature>
<evidence type="ECO:0000256" key="1">
    <source>
        <dbReference type="ARBA" id="ARBA00004123"/>
    </source>
</evidence>
<keyword evidence="7" id="KW-1185">Reference proteome</keyword>
<feature type="compositionally biased region" description="Basic and acidic residues" evidence="4">
    <location>
        <begin position="383"/>
        <end position="398"/>
    </location>
</feature>
<evidence type="ECO:0000256" key="4">
    <source>
        <dbReference type="SAM" id="MobiDB-lite"/>
    </source>
</evidence>
<reference evidence="6" key="1">
    <citation type="journal article" date="2020" name="BMC Genomics">
        <title>Correction to: Identification and distribution of gene clusters required for synthesis of sphingolipid metabolism inhibitors in diverse species of the filamentous fungus Fusarium.</title>
        <authorList>
            <person name="Kim H.S."/>
            <person name="Lohmar J.M."/>
            <person name="Busman M."/>
            <person name="Brown D.W."/>
            <person name="Naumann T.A."/>
            <person name="Divon H.H."/>
            <person name="Lysoe E."/>
            <person name="Uhlig S."/>
            <person name="Proctor R.H."/>
        </authorList>
    </citation>
    <scope>NUCLEOTIDE SEQUENCE</scope>
    <source>
        <strain evidence="6">NRRL 20472</strain>
    </source>
</reference>
<feature type="compositionally biased region" description="Polar residues" evidence="4">
    <location>
        <begin position="337"/>
        <end position="382"/>
    </location>
</feature>
<dbReference type="PANTHER" id="PTHR15321:SF3">
    <property type="entry name" value="TP53-BINDING PROTEIN 1"/>
    <property type="match status" value="1"/>
</dbReference>
<accession>A0A8H4TTY0</accession>
<dbReference type="Proteomes" id="UP000622797">
    <property type="component" value="Unassembled WGS sequence"/>
</dbReference>
<feature type="compositionally biased region" description="Polar residues" evidence="4">
    <location>
        <begin position="70"/>
        <end position="80"/>
    </location>
</feature>
<feature type="region of interest" description="Disordered" evidence="4">
    <location>
        <begin position="32"/>
        <end position="108"/>
    </location>
</feature>
<feature type="compositionally biased region" description="Polar residues" evidence="4">
    <location>
        <begin position="566"/>
        <end position="581"/>
    </location>
</feature>
<dbReference type="SUPFAM" id="SSF52113">
    <property type="entry name" value="BRCT domain"/>
    <property type="match status" value="1"/>
</dbReference>
<evidence type="ECO:0000313" key="6">
    <source>
        <dbReference type="EMBL" id="KAF4963923.1"/>
    </source>
</evidence>
<dbReference type="EMBL" id="JABEXW010000441">
    <property type="protein sequence ID" value="KAF4963923.1"/>
    <property type="molecule type" value="Genomic_DNA"/>
</dbReference>
<feature type="region of interest" description="Disordered" evidence="4">
    <location>
        <begin position="337"/>
        <end position="861"/>
    </location>
</feature>
<reference evidence="6" key="2">
    <citation type="submission" date="2020-05" db="EMBL/GenBank/DDBJ databases">
        <authorList>
            <person name="Kim H.-S."/>
            <person name="Proctor R.H."/>
            <person name="Brown D.W."/>
        </authorList>
    </citation>
    <scope>NUCLEOTIDE SEQUENCE</scope>
    <source>
        <strain evidence="6">NRRL 20472</strain>
    </source>
</reference>
<feature type="compositionally biased region" description="Basic residues" evidence="4">
    <location>
        <begin position="477"/>
        <end position="488"/>
    </location>
</feature>
<proteinExistence type="predicted"/>
<feature type="compositionally biased region" description="Low complexity" evidence="4">
    <location>
        <begin position="56"/>
        <end position="69"/>
    </location>
</feature>
<feature type="compositionally biased region" description="Polar residues" evidence="4">
    <location>
        <begin position="790"/>
        <end position="800"/>
    </location>
</feature>
<feature type="domain" description="BRCT" evidence="5">
    <location>
        <begin position="888"/>
        <end position="1011"/>
    </location>
</feature>
<feature type="compositionally biased region" description="Low complexity" evidence="4">
    <location>
        <begin position="35"/>
        <end position="46"/>
    </location>
</feature>
<protein>
    <recommendedName>
        <fullName evidence="5">BRCT domain-containing protein</fullName>
    </recommendedName>
</protein>
<gene>
    <name evidence="6" type="ORF">FSARC_8103</name>
</gene>
<dbReference type="Pfam" id="PF00533">
    <property type="entry name" value="BRCT"/>
    <property type="match status" value="1"/>
</dbReference>
<dbReference type="OrthoDB" id="129353at2759"/>
<dbReference type="PROSITE" id="PS50172">
    <property type="entry name" value="BRCT"/>
    <property type="match status" value="1"/>
</dbReference>
<dbReference type="PANTHER" id="PTHR15321">
    <property type="entry name" value="TUMOR SUPPRESSOR P53-BINDING PROTEIN 1"/>
    <property type="match status" value="1"/>
</dbReference>
<name>A0A8H4TTY0_9HYPO</name>